<reference evidence="2" key="1">
    <citation type="submission" date="2023-10" db="EMBL/GenBank/DDBJ databases">
        <authorList>
            <person name="Chen Y."/>
            <person name="Shah S."/>
            <person name="Dougan E. K."/>
            <person name="Thang M."/>
            <person name="Chan C."/>
        </authorList>
    </citation>
    <scope>NUCLEOTIDE SEQUENCE [LARGE SCALE GENOMIC DNA]</scope>
</reference>
<evidence type="ECO:0000256" key="1">
    <source>
        <dbReference type="SAM" id="MobiDB-lite"/>
    </source>
</evidence>
<gene>
    <name evidence="2" type="ORF">PCOR1329_LOCUS56976</name>
</gene>
<keyword evidence="3" id="KW-1185">Reference proteome</keyword>
<organism evidence="2 3">
    <name type="scientific">Prorocentrum cordatum</name>
    <dbReference type="NCBI Taxonomy" id="2364126"/>
    <lineage>
        <taxon>Eukaryota</taxon>
        <taxon>Sar</taxon>
        <taxon>Alveolata</taxon>
        <taxon>Dinophyceae</taxon>
        <taxon>Prorocentrales</taxon>
        <taxon>Prorocentraceae</taxon>
        <taxon>Prorocentrum</taxon>
    </lineage>
</organism>
<sequence>MNGASLKLVPGEHKGGPKPRRGGMAEGTWQHARLGEIRGRLLEDSGTWRSWTSSWPPCLEPAARRGLKHFAPLDRRWPLVSELDLDSGRERASAPNGGSAHGSLHPCAGRSSPESARPVALDGAQAVPLEDCPSERQLSAGAQAARPPSTGTPSVRPLSTGTQSVRPTEQPAQPQGDESADLPPLGAAPS</sequence>
<proteinExistence type="predicted"/>
<comment type="caution">
    <text evidence="2">The sequence shown here is derived from an EMBL/GenBank/DDBJ whole genome shotgun (WGS) entry which is preliminary data.</text>
</comment>
<accession>A0ABN9VD40</accession>
<feature type="compositionally biased region" description="Polar residues" evidence="1">
    <location>
        <begin position="149"/>
        <end position="173"/>
    </location>
</feature>
<protein>
    <submittedName>
        <fullName evidence="2">Uncharacterized protein</fullName>
    </submittedName>
</protein>
<dbReference type="EMBL" id="CAUYUJ010017027">
    <property type="protein sequence ID" value="CAK0871017.1"/>
    <property type="molecule type" value="Genomic_DNA"/>
</dbReference>
<name>A0ABN9VD40_9DINO</name>
<feature type="region of interest" description="Disordered" evidence="1">
    <location>
        <begin position="1"/>
        <end position="27"/>
    </location>
</feature>
<feature type="region of interest" description="Disordered" evidence="1">
    <location>
        <begin position="87"/>
        <end position="190"/>
    </location>
</feature>
<evidence type="ECO:0000313" key="2">
    <source>
        <dbReference type="EMBL" id="CAK0871017.1"/>
    </source>
</evidence>
<evidence type="ECO:0000313" key="3">
    <source>
        <dbReference type="Proteomes" id="UP001189429"/>
    </source>
</evidence>
<dbReference type="Proteomes" id="UP001189429">
    <property type="component" value="Unassembled WGS sequence"/>
</dbReference>